<sequence length="314" mass="36438">MLLDNFNARRTVEVTSPVHRLAHRLKAIVFINQLIFLAGISRTPGALECWGVTFEARLGLIGPDGGEPGKWRNYLTGVLPKGKLRTALINEFPVLEEVLDNPLWAVLHLLEVSSDHGKTLVMQLRLHDKPLHGLQRPRLQRRITTADWRDLGFWLVILAGDLDKYRWAREFVKARFMVYLHLICVQREFTGAAKWLYPLLDYHFREGHLVSMEWWPVNTEKFENYVRLFRGFPRYLMKQVQIEGELALGFFCADPEGFAAVSSGYGLYWDADWNRRVLTSKEKRYLSPPLQISLEGLPADGKRRRRRASEKRAV</sequence>
<evidence type="ECO:0000313" key="2">
    <source>
        <dbReference type="Proteomes" id="UP000199665"/>
    </source>
</evidence>
<organism evidence="1 2">
    <name type="scientific">Pseudomonas mohnii</name>
    <dbReference type="NCBI Taxonomy" id="395600"/>
    <lineage>
        <taxon>Bacteria</taxon>
        <taxon>Pseudomonadati</taxon>
        <taxon>Pseudomonadota</taxon>
        <taxon>Gammaproteobacteria</taxon>
        <taxon>Pseudomonadales</taxon>
        <taxon>Pseudomonadaceae</taxon>
        <taxon>Pseudomonas</taxon>
    </lineage>
</organism>
<evidence type="ECO:0008006" key="3">
    <source>
        <dbReference type="Google" id="ProtNLM"/>
    </source>
</evidence>
<name>A0ABY0YIZ6_9PSED</name>
<accession>A0ABY0YIZ6</accession>
<proteinExistence type="predicted"/>
<gene>
    <name evidence="1" type="ORF">SAMN05216205_5743</name>
</gene>
<evidence type="ECO:0000313" key="1">
    <source>
        <dbReference type="EMBL" id="SED62368.1"/>
    </source>
</evidence>
<protein>
    <recommendedName>
        <fullName evidence="3">DUF4123 domain-containing protein</fullName>
    </recommendedName>
</protein>
<reference evidence="1 2" key="1">
    <citation type="submission" date="2016-10" db="EMBL/GenBank/DDBJ databases">
        <authorList>
            <person name="Varghese N."/>
            <person name="Submissions S."/>
        </authorList>
    </citation>
    <scope>NUCLEOTIDE SEQUENCE [LARGE SCALE GENOMIC DNA]</scope>
    <source>
        <strain evidence="1 2">DSM 18327</strain>
    </source>
</reference>
<dbReference type="RefSeq" id="WP_090468889.1">
    <property type="nucleotide sequence ID" value="NZ_FNRV01000001.1"/>
</dbReference>
<keyword evidence="2" id="KW-1185">Reference proteome</keyword>
<dbReference type="EMBL" id="FNRV01000001">
    <property type="protein sequence ID" value="SED62368.1"/>
    <property type="molecule type" value="Genomic_DNA"/>
</dbReference>
<comment type="caution">
    <text evidence="1">The sequence shown here is derived from an EMBL/GenBank/DDBJ whole genome shotgun (WGS) entry which is preliminary data.</text>
</comment>
<dbReference type="Proteomes" id="UP000199665">
    <property type="component" value="Unassembled WGS sequence"/>
</dbReference>